<keyword evidence="2" id="KW-0479">Metal-binding</keyword>
<name>A0AAW2D3V2_9ROSI</name>
<gene>
    <name evidence="5" type="ORF">SO802_012540</name>
</gene>
<feature type="transmembrane region" description="Helical" evidence="3">
    <location>
        <begin position="12"/>
        <end position="31"/>
    </location>
</feature>
<feature type="domain" description="DDE Tnp4" evidence="4">
    <location>
        <begin position="59"/>
        <end position="179"/>
    </location>
</feature>
<dbReference type="PANTHER" id="PTHR46929">
    <property type="entry name" value="EXPRESSED PROTEIN"/>
    <property type="match status" value="1"/>
</dbReference>
<keyword evidence="3" id="KW-1133">Transmembrane helix</keyword>
<dbReference type="PANTHER" id="PTHR46929:SF23">
    <property type="entry name" value="L10-INTERACTING MYB DOMAIN-CONTAINING PROTEIN-LIKE"/>
    <property type="match status" value="1"/>
</dbReference>
<dbReference type="Pfam" id="PF13359">
    <property type="entry name" value="DDE_Tnp_4"/>
    <property type="match status" value="1"/>
</dbReference>
<dbReference type="GO" id="GO:0046872">
    <property type="term" value="F:metal ion binding"/>
    <property type="evidence" value="ECO:0007669"/>
    <property type="project" value="UniProtKB-KW"/>
</dbReference>
<keyword evidence="6" id="KW-1185">Reference proteome</keyword>
<sequence length="391" mass="44515">MSTQQRMDNPSLPAAIMGATTSVISLGVVLLKGLRSRRVIPKEPHVNREYERETYMNDILCRVGWEGSAHDSRVLNDALSRQRGLKILEGKYYLGDAAYGVQKGIISSYRGVRYHLKELSDNPPRNDKELFNLHHSSLRTSIERCFWVLKKQLCVLDAEPFWSFPTQVDVVLACSIIHNHHVEHRFKTLKTNWNTIALLCDKKSEVGWNDDLKMITCDRTVYDKEVEVHHNHAQFLNKKIEMFDEMALVVGKDMATRGFSKGVGDIGVEALDDSPPLVNVDDVSKKKQVDPSHVISNEIRSHKKRSHTTMIEDVVYQDLSIQLGRVASAIEKISKNQLNFGSLYEKVMKMDGFEVNMLAFAFDHLNGDEKQARSFMLSSVDNSYRTSLTTT</sequence>
<accession>A0AAW2D3V2</accession>
<dbReference type="EMBL" id="JAZDWU010000004">
    <property type="protein sequence ID" value="KAL0004979.1"/>
    <property type="molecule type" value="Genomic_DNA"/>
</dbReference>
<dbReference type="AlphaFoldDB" id="A0AAW2D3V2"/>
<evidence type="ECO:0000259" key="4">
    <source>
        <dbReference type="Pfam" id="PF13359"/>
    </source>
</evidence>
<organism evidence="5 6">
    <name type="scientific">Lithocarpus litseifolius</name>
    <dbReference type="NCBI Taxonomy" id="425828"/>
    <lineage>
        <taxon>Eukaryota</taxon>
        <taxon>Viridiplantae</taxon>
        <taxon>Streptophyta</taxon>
        <taxon>Embryophyta</taxon>
        <taxon>Tracheophyta</taxon>
        <taxon>Spermatophyta</taxon>
        <taxon>Magnoliopsida</taxon>
        <taxon>eudicotyledons</taxon>
        <taxon>Gunneridae</taxon>
        <taxon>Pentapetalae</taxon>
        <taxon>rosids</taxon>
        <taxon>fabids</taxon>
        <taxon>Fagales</taxon>
        <taxon>Fagaceae</taxon>
        <taxon>Lithocarpus</taxon>
    </lineage>
</organism>
<evidence type="ECO:0000313" key="5">
    <source>
        <dbReference type="EMBL" id="KAL0004979.1"/>
    </source>
</evidence>
<evidence type="ECO:0000256" key="1">
    <source>
        <dbReference type="ARBA" id="ARBA00001968"/>
    </source>
</evidence>
<evidence type="ECO:0000256" key="2">
    <source>
        <dbReference type="ARBA" id="ARBA00022723"/>
    </source>
</evidence>
<evidence type="ECO:0000313" key="6">
    <source>
        <dbReference type="Proteomes" id="UP001459277"/>
    </source>
</evidence>
<comment type="caution">
    <text evidence="5">The sequence shown here is derived from an EMBL/GenBank/DDBJ whole genome shotgun (WGS) entry which is preliminary data.</text>
</comment>
<keyword evidence="3" id="KW-0812">Transmembrane</keyword>
<evidence type="ECO:0000256" key="3">
    <source>
        <dbReference type="SAM" id="Phobius"/>
    </source>
</evidence>
<proteinExistence type="predicted"/>
<reference evidence="5 6" key="1">
    <citation type="submission" date="2024-01" db="EMBL/GenBank/DDBJ databases">
        <title>A telomere-to-telomere, gap-free genome of sweet tea (Lithocarpus litseifolius).</title>
        <authorList>
            <person name="Zhou J."/>
        </authorList>
    </citation>
    <scope>NUCLEOTIDE SEQUENCE [LARGE SCALE GENOMIC DNA]</scope>
    <source>
        <strain evidence="5">Zhou-2022a</strain>
        <tissue evidence="5">Leaf</tissue>
    </source>
</reference>
<dbReference type="InterPro" id="IPR027806">
    <property type="entry name" value="HARBI1_dom"/>
</dbReference>
<comment type="cofactor">
    <cofactor evidence="1">
        <name>a divalent metal cation</name>
        <dbReference type="ChEBI" id="CHEBI:60240"/>
    </cofactor>
</comment>
<dbReference type="Proteomes" id="UP001459277">
    <property type="component" value="Unassembled WGS sequence"/>
</dbReference>
<keyword evidence="3" id="KW-0472">Membrane</keyword>
<protein>
    <recommendedName>
        <fullName evidence="4">DDE Tnp4 domain-containing protein</fullName>
    </recommendedName>
</protein>